<gene>
    <name evidence="16" type="ORF">Q9L58_005344</name>
</gene>
<evidence type="ECO:0000256" key="10">
    <source>
        <dbReference type="ARBA" id="ARBA00023004"/>
    </source>
</evidence>
<evidence type="ECO:0000256" key="3">
    <source>
        <dbReference type="ARBA" id="ARBA00006849"/>
    </source>
</evidence>
<proteinExistence type="inferred from homology"/>
<evidence type="ECO:0000256" key="9">
    <source>
        <dbReference type="ARBA" id="ARBA00023002"/>
    </source>
</evidence>
<dbReference type="InterPro" id="IPR005107">
    <property type="entry name" value="CO_DH_flav_C"/>
</dbReference>
<evidence type="ECO:0000256" key="1">
    <source>
        <dbReference type="ARBA" id="ARBA00001924"/>
    </source>
</evidence>
<dbReference type="Proteomes" id="UP001447188">
    <property type="component" value="Unassembled WGS sequence"/>
</dbReference>
<evidence type="ECO:0000256" key="6">
    <source>
        <dbReference type="ARBA" id="ARBA00022714"/>
    </source>
</evidence>
<feature type="domain" description="FAD-binding PCMH-type" evidence="15">
    <location>
        <begin position="324"/>
        <end position="507"/>
    </location>
</feature>
<comment type="cofactor">
    <cofactor evidence="1">
        <name>Mo-molybdopterin</name>
        <dbReference type="ChEBI" id="CHEBI:71302"/>
    </cofactor>
</comment>
<dbReference type="InterPro" id="IPR016169">
    <property type="entry name" value="FAD-bd_PCMH_sub2"/>
</dbReference>
<dbReference type="SUPFAM" id="SSF55447">
    <property type="entry name" value="CO dehydrogenase flavoprotein C-terminal domain-like"/>
    <property type="match status" value="1"/>
</dbReference>
<accession>A0ABR3GID8</accession>
<keyword evidence="17" id="KW-1185">Reference proteome</keyword>
<keyword evidence="9" id="KW-0560">Oxidoreductase</keyword>
<dbReference type="PIRSF" id="PIRSF000127">
    <property type="entry name" value="Xanthine_DH"/>
    <property type="match status" value="1"/>
</dbReference>
<dbReference type="InterPro" id="IPR036884">
    <property type="entry name" value="2Fe-2S-bd_dom_sf"/>
</dbReference>
<dbReference type="Pfam" id="PF00941">
    <property type="entry name" value="FAD_binding_5"/>
    <property type="match status" value="1"/>
</dbReference>
<sequence>MSTQSSNIATAVSPPEPLIPLIASTFNTATLSFYLNGTHLVLANVDPRATLLDWIRSQRGLRGTKLGCGTGGCGACTVVIQQLSGGKVEHLCVNACLAPLISVEGKHVITIEALGTASNPHPLQERIAKLHGSQCGFCTPGIVMCLYALLRNAYNPATKRYRLTEGMVELEGALDGNLCRCTGYKPILDAAKSFVREDLGGVVEEGPEQDAVGDWLDEDYVAVTPDSCERPGGCCRDKAPSPVTSSDEESTETNLTDPPETCGRSDCCKLPVGTSKPGIETEVVSESKTGAYSFPQFNFKSYEPHTQILFPAGLRKHVKHPICFGNSKNMWLRPTTLEQVLEIKHAFPSANIVAGASGLKFEGGQEHAVSIYVGDIEELKLFNVNEKAGVVDIGGNITLTAIEQKCLEWHKKLGKRGAVLGVIGKLIRRIAGRQIRNVATPAGGIITGLSNSDLNPLLVALGTILRARSVNNSSLVIPMTEFFRSSGSTALPANAVITHFTISLGTENGREVIKAYKQAKRRRGDFAIVSAGLRVVLDDADLVKHISLAYGGMAKVIVTAKITEEALMGKKWFDSDVLELAMNSMEKDFNLPFSVSGGMPTYKKTLAFSFFFRFWHETAAELNIGTASERVGLDIVGEIPRMISSGVRDDTNPYEQRVVGQQIPHLSGLKQATGEAEFIDDMPKLDGELYGGLVLSERAHAKLLKVDFSPALAVPGVHGFVDYHDIPEDRSFYGSIIKDERFFAKDVVLFYGHLIGMVYAETAGIARMAAKLVHVEYEELPAILTISQAIEAKSFFTFDGRLKRGTPPVDAFKDCDHIFEGVSRMGGQEHFYLETNTALVNPKPEDGEIEVWSSTQNIMETQTFVAQVTGVPNSRIVAKVKRLGGAFGGKESRSVQLAAILAVAAKKCGRPIRCMLTRDEDMTTTGQRNPFQSHWKVGVSKDGVLQVLDADLYSNAGFSLDMSSAVMGRALTHIENCYWIPHVDVRGHVCRTNIHSNTAFRGFGAPQGMYIAECIMSEVADALGISVDVVRDRNLYKEGQLTPFLQPLHDWHIPQIIKQLREESEYDRRVKEIAEFNRTHKWKKRGICCVPTKFGLSFATAIHLNQGGALVHIYEDGSVLLAHGGTEMGQGLYTKMCQVAAQELGVPMDSIFTSETASNVVANTSPTAASSGSDLNGMAVQDACQKLNVRLEPFRQKYGRDAPMKQLAHAAYFDRVNLSANGFYKMPEVGYIWGNYVDPLPMYSYFTQGAAISEVELDVVTGDHIVLRTDVKMDVGKSINPAIDYGQIEGGFVQGQGLFTTEETLWFSGDGQLYTRGPSTYKIPGFADIPQDFRSSLLKGVEWPKLRTIQSSKGIGEPSLFLGATVLFALRDAVNAARKDLAVEEKILVLDSPATPERVRLAVGDRIVKRATVKAAAGEKGYFLEAQA</sequence>
<dbReference type="PROSITE" id="PS51387">
    <property type="entry name" value="FAD_PCMH"/>
    <property type="match status" value="1"/>
</dbReference>
<dbReference type="SUPFAM" id="SSF54292">
    <property type="entry name" value="2Fe-2S ferredoxin-like"/>
    <property type="match status" value="1"/>
</dbReference>
<dbReference type="InterPro" id="IPR037165">
    <property type="entry name" value="AldOxase/xan_DH_Mopterin-bd_sf"/>
</dbReference>
<evidence type="ECO:0000313" key="16">
    <source>
        <dbReference type="EMBL" id="KAL0635709.1"/>
    </source>
</evidence>
<dbReference type="InterPro" id="IPR006058">
    <property type="entry name" value="2Fe2S_fd_BS"/>
</dbReference>
<keyword evidence="4" id="KW-0500">Molybdenum</keyword>
<dbReference type="PANTHER" id="PTHR45444:SF3">
    <property type="entry name" value="XANTHINE DEHYDROGENASE"/>
    <property type="match status" value="1"/>
</dbReference>
<keyword evidence="7" id="KW-0479">Metal-binding</keyword>
<dbReference type="Gene3D" id="3.30.365.10">
    <property type="entry name" value="Aldehyde oxidase/xanthine dehydrogenase, molybdopterin binding domain"/>
    <property type="match status" value="4"/>
</dbReference>
<evidence type="ECO:0000256" key="2">
    <source>
        <dbReference type="ARBA" id="ARBA00001974"/>
    </source>
</evidence>
<evidence type="ECO:0000259" key="14">
    <source>
        <dbReference type="PROSITE" id="PS51085"/>
    </source>
</evidence>
<dbReference type="Pfam" id="PF01799">
    <property type="entry name" value="Fer2_2"/>
    <property type="match status" value="1"/>
</dbReference>
<keyword evidence="11" id="KW-0411">Iron-sulfur</keyword>
<dbReference type="InterPro" id="IPR002888">
    <property type="entry name" value="2Fe-2S-bd"/>
</dbReference>
<dbReference type="Pfam" id="PF03450">
    <property type="entry name" value="CO_deh_flav_C"/>
    <property type="match status" value="1"/>
</dbReference>
<evidence type="ECO:0000259" key="15">
    <source>
        <dbReference type="PROSITE" id="PS51387"/>
    </source>
</evidence>
<evidence type="ECO:0000313" key="17">
    <source>
        <dbReference type="Proteomes" id="UP001447188"/>
    </source>
</evidence>
<dbReference type="Pfam" id="PF20256">
    <property type="entry name" value="MoCoBD_2"/>
    <property type="match status" value="1"/>
</dbReference>
<dbReference type="InterPro" id="IPR008274">
    <property type="entry name" value="AldOxase/xan_DH_MoCoBD1"/>
</dbReference>
<dbReference type="SUPFAM" id="SSF47741">
    <property type="entry name" value="CO dehydrogenase ISP C-domain like"/>
    <property type="match status" value="1"/>
</dbReference>
<dbReference type="Gene3D" id="3.30.465.10">
    <property type="match status" value="1"/>
</dbReference>
<dbReference type="InterPro" id="IPR016167">
    <property type="entry name" value="FAD-bd_PCMH_sub1"/>
</dbReference>
<comment type="similarity">
    <text evidence="3">Belongs to the xanthine dehydrogenase family.</text>
</comment>
<protein>
    <recommendedName>
        <fullName evidence="18">Xanthine dehydrogenase</fullName>
    </recommendedName>
</protein>
<evidence type="ECO:0000256" key="7">
    <source>
        <dbReference type="ARBA" id="ARBA00022723"/>
    </source>
</evidence>
<dbReference type="SUPFAM" id="SSF54665">
    <property type="entry name" value="CO dehydrogenase molybdoprotein N-domain-like"/>
    <property type="match status" value="1"/>
</dbReference>
<evidence type="ECO:0000256" key="8">
    <source>
        <dbReference type="ARBA" id="ARBA00022827"/>
    </source>
</evidence>
<dbReference type="InterPro" id="IPR000674">
    <property type="entry name" value="Ald_Oxase/Xan_DH_a/b"/>
</dbReference>
<feature type="domain" description="2Fe-2S ferredoxin-type" evidence="14">
    <location>
        <begin position="29"/>
        <end position="114"/>
    </location>
</feature>
<evidence type="ECO:0000256" key="5">
    <source>
        <dbReference type="ARBA" id="ARBA00022630"/>
    </source>
</evidence>
<dbReference type="InterPro" id="IPR012675">
    <property type="entry name" value="Beta-grasp_dom_sf"/>
</dbReference>
<evidence type="ECO:0000256" key="11">
    <source>
        <dbReference type="ARBA" id="ARBA00023014"/>
    </source>
</evidence>
<dbReference type="PROSITE" id="PS51085">
    <property type="entry name" value="2FE2S_FER_2"/>
    <property type="match status" value="1"/>
</dbReference>
<organism evidence="16 17">
    <name type="scientific">Discina gigas</name>
    <dbReference type="NCBI Taxonomy" id="1032678"/>
    <lineage>
        <taxon>Eukaryota</taxon>
        <taxon>Fungi</taxon>
        <taxon>Dikarya</taxon>
        <taxon>Ascomycota</taxon>
        <taxon>Pezizomycotina</taxon>
        <taxon>Pezizomycetes</taxon>
        <taxon>Pezizales</taxon>
        <taxon>Discinaceae</taxon>
        <taxon>Discina</taxon>
    </lineage>
</organism>
<reference evidence="16 17" key="1">
    <citation type="submission" date="2024-02" db="EMBL/GenBank/DDBJ databases">
        <title>Discinaceae phylogenomics.</title>
        <authorList>
            <person name="Dirks A.C."/>
            <person name="James T.Y."/>
        </authorList>
    </citation>
    <scope>NUCLEOTIDE SEQUENCE [LARGE SCALE GENOMIC DNA]</scope>
    <source>
        <strain evidence="16 17">ACD0624</strain>
    </source>
</reference>
<evidence type="ECO:0000256" key="13">
    <source>
        <dbReference type="SAM" id="MobiDB-lite"/>
    </source>
</evidence>
<dbReference type="InterPro" id="IPR036856">
    <property type="entry name" value="Ald_Oxase/Xan_DH_a/b_sf"/>
</dbReference>
<dbReference type="Gene3D" id="3.90.1170.50">
    <property type="entry name" value="Aldehyde oxidase/xanthine dehydrogenase, a/b hammerhead"/>
    <property type="match status" value="1"/>
</dbReference>
<dbReference type="InterPro" id="IPR046867">
    <property type="entry name" value="AldOxase/xan_DH_MoCoBD2"/>
</dbReference>
<name>A0ABR3GID8_9PEZI</name>
<dbReference type="Gene3D" id="3.30.390.50">
    <property type="entry name" value="CO dehydrogenase flavoprotein, C-terminal domain"/>
    <property type="match status" value="1"/>
</dbReference>
<dbReference type="InterPro" id="IPR036010">
    <property type="entry name" value="2Fe-2S_ferredoxin-like_sf"/>
</dbReference>
<feature type="region of interest" description="Disordered" evidence="13">
    <location>
        <begin position="233"/>
        <end position="260"/>
    </location>
</feature>
<dbReference type="InterPro" id="IPR001041">
    <property type="entry name" value="2Fe-2S_ferredoxin-type"/>
</dbReference>
<dbReference type="SMART" id="SM01092">
    <property type="entry name" value="CO_deh_flav_C"/>
    <property type="match status" value="1"/>
</dbReference>
<dbReference type="InterPro" id="IPR036318">
    <property type="entry name" value="FAD-bd_PCMH-like_sf"/>
</dbReference>
<dbReference type="SMART" id="SM01008">
    <property type="entry name" value="Ald_Xan_dh_C"/>
    <property type="match status" value="1"/>
</dbReference>
<keyword evidence="5" id="KW-0285">Flavoprotein</keyword>
<evidence type="ECO:0008006" key="18">
    <source>
        <dbReference type="Google" id="ProtNLM"/>
    </source>
</evidence>
<dbReference type="Pfam" id="PF01315">
    <property type="entry name" value="Ald_Xan_dh_C"/>
    <property type="match status" value="1"/>
</dbReference>
<dbReference type="InterPro" id="IPR016208">
    <property type="entry name" value="Ald_Oxase/xanthine_DH-like"/>
</dbReference>
<dbReference type="EMBL" id="JBBBZM010000064">
    <property type="protein sequence ID" value="KAL0635709.1"/>
    <property type="molecule type" value="Genomic_DNA"/>
</dbReference>
<dbReference type="InterPro" id="IPR016166">
    <property type="entry name" value="FAD-bd_PCMH"/>
</dbReference>
<keyword evidence="10" id="KW-0408">Iron</keyword>
<evidence type="ECO:0000256" key="12">
    <source>
        <dbReference type="ARBA" id="ARBA00034078"/>
    </source>
</evidence>
<dbReference type="SUPFAM" id="SSF56176">
    <property type="entry name" value="FAD-binding/transporter-associated domain-like"/>
    <property type="match status" value="1"/>
</dbReference>
<dbReference type="SUPFAM" id="SSF56003">
    <property type="entry name" value="Molybdenum cofactor-binding domain"/>
    <property type="match status" value="1"/>
</dbReference>
<comment type="cofactor">
    <cofactor evidence="12">
        <name>[2Fe-2S] cluster</name>
        <dbReference type="ChEBI" id="CHEBI:190135"/>
    </cofactor>
</comment>
<dbReference type="InterPro" id="IPR002346">
    <property type="entry name" value="Mopterin_DH_FAD-bd"/>
</dbReference>
<dbReference type="Pfam" id="PF00111">
    <property type="entry name" value="Fer2"/>
    <property type="match status" value="1"/>
</dbReference>
<keyword evidence="8" id="KW-0274">FAD</keyword>
<evidence type="ECO:0000256" key="4">
    <source>
        <dbReference type="ARBA" id="ARBA00022505"/>
    </source>
</evidence>
<dbReference type="PROSITE" id="PS00197">
    <property type="entry name" value="2FE2S_FER_1"/>
    <property type="match status" value="1"/>
</dbReference>
<dbReference type="InterPro" id="IPR036683">
    <property type="entry name" value="CO_DH_flav_C_dom_sf"/>
</dbReference>
<keyword evidence="6" id="KW-0001">2Fe-2S</keyword>
<comment type="cofactor">
    <cofactor evidence="2">
        <name>FAD</name>
        <dbReference type="ChEBI" id="CHEBI:57692"/>
    </cofactor>
</comment>
<dbReference type="Gene3D" id="1.10.150.120">
    <property type="entry name" value="[2Fe-2S]-binding domain"/>
    <property type="match status" value="1"/>
</dbReference>
<dbReference type="PANTHER" id="PTHR45444">
    <property type="entry name" value="XANTHINE DEHYDROGENASE"/>
    <property type="match status" value="1"/>
</dbReference>
<comment type="caution">
    <text evidence="16">The sequence shown here is derived from an EMBL/GenBank/DDBJ whole genome shotgun (WGS) entry which is preliminary data.</text>
</comment>
<dbReference type="Gene3D" id="3.10.20.30">
    <property type="match status" value="1"/>
</dbReference>
<dbReference type="Pfam" id="PF02738">
    <property type="entry name" value="MoCoBD_1"/>
    <property type="match status" value="1"/>
</dbReference>
<dbReference type="Gene3D" id="3.30.43.10">
    <property type="entry name" value="Uridine Diphospho-n-acetylenolpyruvylglucosamine Reductase, domain 2"/>
    <property type="match status" value="1"/>
</dbReference>